<evidence type="ECO:0000313" key="3">
    <source>
        <dbReference type="Proteomes" id="UP000611945"/>
    </source>
</evidence>
<dbReference type="PANTHER" id="PTHR39337">
    <property type="entry name" value="BLR5642 PROTEIN"/>
    <property type="match status" value="1"/>
</dbReference>
<dbReference type="Proteomes" id="UP000611945">
    <property type="component" value="Unassembled WGS sequence"/>
</dbReference>
<reference evidence="2 3" key="1">
    <citation type="submission" date="2020-08" db="EMBL/GenBank/DDBJ databases">
        <title>A Genomic Blueprint of the Chicken Gut Microbiome.</title>
        <authorList>
            <person name="Gilroy R."/>
            <person name="Ravi A."/>
            <person name="Getino M."/>
            <person name="Pursley I."/>
            <person name="Horton D.L."/>
            <person name="Alikhan N.-F."/>
            <person name="Baker D."/>
            <person name="Gharbi K."/>
            <person name="Hall N."/>
            <person name="Watson M."/>
            <person name="Adriaenssens E.M."/>
            <person name="Foster-Nyarko E."/>
            <person name="Jarju S."/>
            <person name="Secka A."/>
            <person name="Antonio M."/>
            <person name="Oren A."/>
            <person name="Chaudhuri R."/>
            <person name="La Ragione R.M."/>
            <person name="Hildebrand F."/>
            <person name="Pallen M.J."/>
        </authorList>
    </citation>
    <scope>NUCLEOTIDE SEQUENCE [LARGE SCALE GENOMIC DNA]</scope>
    <source>
        <strain evidence="2 3">Sa2CUA2</strain>
    </source>
</reference>
<feature type="region of interest" description="Disordered" evidence="1">
    <location>
        <begin position="174"/>
        <end position="195"/>
    </location>
</feature>
<dbReference type="Pfam" id="PF04343">
    <property type="entry name" value="DUF488"/>
    <property type="match status" value="1"/>
</dbReference>
<evidence type="ECO:0000313" key="2">
    <source>
        <dbReference type="EMBL" id="MBD7976504.1"/>
    </source>
</evidence>
<dbReference type="PANTHER" id="PTHR39337:SF1">
    <property type="entry name" value="BLR5642 PROTEIN"/>
    <property type="match status" value="1"/>
</dbReference>
<comment type="caution">
    <text evidence="2">The sequence shown here is derived from an EMBL/GenBank/DDBJ whole genome shotgun (WGS) entry which is preliminary data.</text>
</comment>
<organism evidence="2 3">
    <name type="scientific">Serpens gallinarum</name>
    <dbReference type="NCBI Taxonomy" id="2763075"/>
    <lineage>
        <taxon>Bacteria</taxon>
        <taxon>Pseudomonadati</taxon>
        <taxon>Pseudomonadota</taxon>
        <taxon>Gammaproteobacteria</taxon>
        <taxon>Pseudomonadales</taxon>
        <taxon>Pseudomonadaceae</taxon>
        <taxon>Pseudomonas</taxon>
    </lineage>
</organism>
<evidence type="ECO:0000256" key="1">
    <source>
        <dbReference type="SAM" id="MobiDB-lite"/>
    </source>
</evidence>
<gene>
    <name evidence="2" type="ORF">H9642_04810</name>
</gene>
<sequence>MADPHTVWTIGHSTRSLQELVALLRHNRIEAVADVRRFPGSRRLPQFGEAALRAGLAEQGIDYHWIPELGGRRRPLPDTVNTAWRNSSFRGYADHLHSDEFAAGLVRMLGLASHKRTTLMCAELLWWRCHRSLIADVLKLRGIEVLHIQDESHVLVHPYTSPARLVGGRLSYAEGQGEPLGEKPPGSGSQISLEL</sequence>
<dbReference type="InterPro" id="IPR014519">
    <property type="entry name" value="UCP024492"/>
</dbReference>
<name>A0ABR8TLK4_9PSED</name>
<accession>A0ABR8TLK4</accession>
<protein>
    <submittedName>
        <fullName evidence="2">DUF488 domain-containing protein</fullName>
    </submittedName>
</protein>
<dbReference type="InterPro" id="IPR007438">
    <property type="entry name" value="DUF488"/>
</dbReference>
<dbReference type="EMBL" id="JACSQG010000001">
    <property type="protein sequence ID" value="MBD7976504.1"/>
    <property type="molecule type" value="Genomic_DNA"/>
</dbReference>
<keyword evidence="3" id="KW-1185">Reference proteome</keyword>
<proteinExistence type="predicted"/>
<dbReference type="PIRSF" id="PIRSF024492">
    <property type="entry name" value="UCP024492"/>
    <property type="match status" value="1"/>
</dbReference>
<dbReference type="RefSeq" id="WP_251835371.1">
    <property type="nucleotide sequence ID" value="NZ_JACSQG010000001.1"/>
</dbReference>